<dbReference type="SUPFAM" id="SSF52540">
    <property type="entry name" value="P-loop containing nucleoside triphosphate hydrolases"/>
    <property type="match status" value="1"/>
</dbReference>
<evidence type="ECO:0000256" key="5">
    <source>
        <dbReference type="ARBA" id="ARBA00022840"/>
    </source>
</evidence>
<sequence length="334" mass="36425">MTYLDLSAIGMRYGDNVILDGIDLSVAQGEMHVLLGPSGCGKTTLLRSIAGLVQPDKGAIHLAGLAIEKLHPKDRGIGMVFQHYALFPNMTVRQNLAFGLEQRRLARTVISDKIDAVLDIVSLQDKADSRPRQLSGGQKQRVALARALVLEPSLLLLDEPLSALDAQIRKRLRDELKRIQRRTGLTSILVTHDQDEALSLGDRISVMNKGRIAQTASGPEIFYRPDDLFVAKFIGNANILSAAEFSRLIGRDFDQTAVIHPHMFKIGRASGGSSLFDVAVTVVETVVAGNIVRYVMQSNGIIFNVEAQTAMNRAHLAVGEEATVTIDPSDAHFL</sequence>
<keyword evidence="5 7" id="KW-0067">ATP-binding</keyword>
<dbReference type="EMBL" id="WIXI01000051">
    <property type="protein sequence ID" value="MQY49583.1"/>
    <property type="molecule type" value="Genomic_DNA"/>
</dbReference>
<protein>
    <submittedName>
        <fullName evidence="7">ATP-binding cassette domain-containing protein</fullName>
    </submittedName>
</protein>
<reference evidence="7 8" key="1">
    <citation type="submission" date="2019-11" db="EMBL/GenBank/DDBJ databases">
        <title>Genome analysis of Rhizobacterium cereale a novel genus and species isolated from maize roots in North Spain.</title>
        <authorList>
            <person name="Menendez E."/>
            <person name="Flores-Felix J.D."/>
            <person name="Ramirez-Bahena M.-H."/>
            <person name="Igual J.M."/>
            <person name="Garcia-Fraile P."/>
            <person name="Peix A."/>
            <person name="Velazquez E."/>
        </authorList>
    </citation>
    <scope>NUCLEOTIDE SEQUENCE [LARGE SCALE GENOMIC DNA]</scope>
    <source>
        <strain evidence="7 8">RZME27</strain>
    </source>
</reference>
<dbReference type="InterPro" id="IPR003593">
    <property type="entry name" value="AAA+_ATPase"/>
</dbReference>
<evidence type="ECO:0000256" key="3">
    <source>
        <dbReference type="ARBA" id="ARBA00022448"/>
    </source>
</evidence>
<keyword evidence="8" id="KW-1185">Reference proteome</keyword>
<dbReference type="RefSeq" id="WP_153359510.1">
    <property type="nucleotide sequence ID" value="NZ_WIXI01000051.1"/>
</dbReference>
<dbReference type="PANTHER" id="PTHR42781">
    <property type="entry name" value="SPERMIDINE/PUTRESCINE IMPORT ATP-BINDING PROTEIN POTA"/>
    <property type="match status" value="1"/>
</dbReference>
<dbReference type="Proteomes" id="UP000435138">
    <property type="component" value="Unassembled WGS sequence"/>
</dbReference>
<evidence type="ECO:0000259" key="6">
    <source>
        <dbReference type="PROSITE" id="PS50893"/>
    </source>
</evidence>
<comment type="subcellular location">
    <subcellularLocation>
        <location evidence="1">Cell inner membrane</location>
        <topology evidence="1">Peripheral membrane protein</topology>
    </subcellularLocation>
</comment>
<dbReference type="AlphaFoldDB" id="A0A6A8AE44"/>
<dbReference type="PROSITE" id="PS50893">
    <property type="entry name" value="ABC_TRANSPORTER_2"/>
    <property type="match status" value="1"/>
</dbReference>
<evidence type="ECO:0000256" key="1">
    <source>
        <dbReference type="ARBA" id="ARBA00004417"/>
    </source>
</evidence>
<dbReference type="GO" id="GO:0016887">
    <property type="term" value="F:ATP hydrolysis activity"/>
    <property type="evidence" value="ECO:0007669"/>
    <property type="project" value="InterPro"/>
</dbReference>
<gene>
    <name evidence="7" type="ORF">GAO09_26500</name>
</gene>
<dbReference type="InterPro" id="IPR003439">
    <property type="entry name" value="ABC_transporter-like_ATP-bd"/>
</dbReference>
<dbReference type="SUPFAM" id="SSF50331">
    <property type="entry name" value="MOP-like"/>
    <property type="match status" value="1"/>
</dbReference>
<evidence type="ECO:0000256" key="2">
    <source>
        <dbReference type="ARBA" id="ARBA00005417"/>
    </source>
</evidence>
<keyword evidence="3" id="KW-0813">Transport</keyword>
<dbReference type="Gene3D" id="3.40.50.300">
    <property type="entry name" value="P-loop containing nucleotide triphosphate hydrolases"/>
    <property type="match status" value="1"/>
</dbReference>
<proteinExistence type="inferred from homology"/>
<accession>A0A6A8AE44</accession>
<comment type="similarity">
    <text evidence="2">Belongs to the ABC transporter superfamily.</text>
</comment>
<feature type="domain" description="ABC transporter" evidence="6">
    <location>
        <begin position="4"/>
        <end position="234"/>
    </location>
</feature>
<dbReference type="InterPro" id="IPR027417">
    <property type="entry name" value="P-loop_NTPase"/>
</dbReference>
<evidence type="ECO:0000256" key="4">
    <source>
        <dbReference type="ARBA" id="ARBA00022741"/>
    </source>
</evidence>
<dbReference type="GO" id="GO:0005524">
    <property type="term" value="F:ATP binding"/>
    <property type="evidence" value="ECO:0007669"/>
    <property type="project" value="UniProtKB-KW"/>
</dbReference>
<evidence type="ECO:0000313" key="8">
    <source>
        <dbReference type="Proteomes" id="UP000435138"/>
    </source>
</evidence>
<dbReference type="GO" id="GO:0043190">
    <property type="term" value="C:ATP-binding cassette (ABC) transporter complex"/>
    <property type="evidence" value="ECO:0007669"/>
    <property type="project" value="UniProtKB-ARBA"/>
</dbReference>
<evidence type="ECO:0000313" key="7">
    <source>
        <dbReference type="EMBL" id="MQY49583.1"/>
    </source>
</evidence>
<dbReference type="InterPro" id="IPR008995">
    <property type="entry name" value="Mo/tungstate-bd_C_term_dom"/>
</dbReference>
<keyword evidence="4" id="KW-0547">Nucleotide-binding</keyword>
<dbReference type="InterPro" id="IPR050093">
    <property type="entry name" value="ABC_SmlMolc_Importer"/>
</dbReference>
<name>A0A6A8AE44_9HYPH</name>
<dbReference type="InterPro" id="IPR017871">
    <property type="entry name" value="ABC_transporter-like_CS"/>
</dbReference>
<dbReference type="PANTHER" id="PTHR42781:SF4">
    <property type="entry name" value="SPERMIDINE_PUTRESCINE IMPORT ATP-BINDING PROTEIN POTA"/>
    <property type="match status" value="1"/>
</dbReference>
<comment type="caution">
    <text evidence="7">The sequence shown here is derived from an EMBL/GenBank/DDBJ whole genome shotgun (WGS) entry which is preliminary data.</text>
</comment>
<organism evidence="7 8">
    <name type="scientific">Endobacterium cereale</name>
    <dbReference type="NCBI Taxonomy" id="2663029"/>
    <lineage>
        <taxon>Bacteria</taxon>
        <taxon>Pseudomonadati</taxon>
        <taxon>Pseudomonadota</taxon>
        <taxon>Alphaproteobacteria</taxon>
        <taxon>Hyphomicrobiales</taxon>
        <taxon>Rhizobiaceae</taxon>
        <taxon>Endobacterium</taxon>
    </lineage>
</organism>
<dbReference type="Pfam" id="PF00005">
    <property type="entry name" value="ABC_tran"/>
    <property type="match status" value="1"/>
</dbReference>
<dbReference type="SMART" id="SM00382">
    <property type="entry name" value="AAA"/>
    <property type="match status" value="1"/>
</dbReference>
<dbReference type="GO" id="GO:0140359">
    <property type="term" value="F:ABC-type transporter activity"/>
    <property type="evidence" value="ECO:0007669"/>
    <property type="project" value="UniProtKB-ARBA"/>
</dbReference>
<dbReference type="PROSITE" id="PS00211">
    <property type="entry name" value="ABC_TRANSPORTER_1"/>
    <property type="match status" value="1"/>
</dbReference>
<dbReference type="FunFam" id="3.40.50.300:FF:000042">
    <property type="entry name" value="Maltose/maltodextrin ABC transporter, ATP-binding protein"/>
    <property type="match status" value="1"/>
</dbReference>